<keyword evidence="1" id="KW-1133">Transmembrane helix</keyword>
<feature type="non-terminal residue" evidence="2">
    <location>
        <position position="1"/>
    </location>
</feature>
<name>A0AAF0RE55_SOLVR</name>
<dbReference type="Proteomes" id="UP001234989">
    <property type="component" value="Chromosome 7"/>
</dbReference>
<evidence type="ECO:0000313" key="3">
    <source>
        <dbReference type="Proteomes" id="UP001234989"/>
    </source>
</evidence>
<dbReference type="AlphaFoldDB" id="A0AAF0RE55"/>
<proteinExistence type="predicted"/>
<keyword evidence="3" id="KW-1185">Reference proteome</keyword>
<keyword evidence="1" id="KW-0812">Transmembrane</keyword>
<gene>
    <name evidence="2" type="ORF">MTR67_030611</name>
</gene>
<feature type="transmembrane region" description="Helical" evidence="1">
    <location>
        <begin position="28"/>
        <end position="49"/>
    </location>
</feature>
<evidence type="ECO:0000256" key="1">
    <source>
        <dbReference type="SAM" id="Phobius"/>
    </source>
</evidence>
<protein>
    <submittedName>
        <fullName evidence="2">Uncharacterized protein</fullName>
    </submittedName>
</protein>
<organism evidence="2 3">
    <name type="scientific">Solanum verrucosum</name>
    <dbReference type="NCBI Taxonomy" id="315347"/>
    <lineage>
        <taxon>Eukaryota</taxon>
        <taxon>Viridiplantae</taxon>
        <taxon>Streptophyta</taxon>
        <taxon>Embryophyta</taxon>
        <taxon>Tracheophyta</taxon>
        <taxon>Spermatophyta</taxon>
        <taxon>Magnoliopsida</taxon>
        <taxon>eudicotyledons</taxon>
        <taxon>Gunneridae</taxon>
        <taxon>Pentapetalae</taxon>
        <taxon>asterids</taxon>
        <taxon>lamiids</taxon>
        <taxon>Solanales</taxon>
        <taxon>Solanaceae</taxon>
        <taxon>Solanoideae</taxon>
        <taxon>Solaneae</taxon>
        <taxon>Solanum</taxon>
    </lineage>
</organism>
<evidence type="ECO:0000313" key="2">
    <source>
        <dbReference type="EMBL" id="WMV37226.1"/>
    </source>
</evidence>
<accession>A0AAF0RE55</accession>
<reference evidence="2" key="1">
    <citation type="submission" date="2023-08" db="EMBL/GenBank/DDBJ databases">
        <title>A de novo genome assembly of Solanum verrucosum Schlechtendal, a Mexican diploid species geographically isolated from the other diploid A-genome species in potato relatives.</title>
        <authorList>
            <person name="Hosaka K."/>
        </authorList>
    </citation>
    <scope>NUCLEOTIDE SEQUENCE</scope>
    <source>
        <tissue evidence="2">Young leaves</tissue>
    </source>
</reference>
<sequence length="130" mass="14796">YQLIKFGWMNVRRPHGGSKRIRFGNFVVWFRCASLRTMFVAILVLTLQFGYWISSGIKQRALCLFLSNQWVPFVFVKPSGSAQHGYFPLTVSSPFAPCFFAILVLALALQCGYPQALARDLCSLVWNLIL</sequence>
<keyword evidence="1" id="KW-0472">Membrane</keyword>
<dbReference type="EMBL" id="CP133618">
    <property type="protein sequence ID" value="WMV37226.1"/>
    <property type="molecule type" value="Genomic_DNA"/>
</dbReference>
<feature type="transmembrane region" description="Helical" evidence="1">
    <location>
        <begin position="86"/>
        <end position="109"/>
    </location>
</feature>